<organism evidence="2 3">
    <name type="scientific">Acinetobacter rongchengensis</name>
    <dbReference type="NCBI Taxonomy" id="2419601"/>
    <lineage>
        <taxon>Bacteria</taxon>
        <taxon>Pseudomonadati</taxon>
        <taxon>Pseudomonadota</taxon>
        <taxon>Gammaproteobacteria</taxon>
        <taxon>Moraxellales</taxon>
        <taxon>Moraxellaceae</taxon>
        <taxon>Acinetobacter</taxon>
    </lineage>
</organism>
<feature type="transmembrane region" description="Helical" evidence="1">
    <location>
        <begin position="7"/>
        <end position="26"/>
    </location>
</feature>
<evidence type="ECO:0000313" key="3">
    <source>
        <dbReference type="Proteomes" id="UP000280405"/>
    </source>
</evidence>
<feature type="transmembrane region" description="Helical" evidence="1">
    <location>
        <begin position="46"/>
        <end position="62"/>
    </location>
</feature>
<feature type="transmembrane region" description="Helical" evidence="1">
    <location>
        <begin position="74"/>
        <end position="93"/>
    </location>
</feature>
<protein>
    <submittedName>
        <fullName evidence="2">DUF4345 domain-containing protein</fullName>
    </submittedName>
</protein>
<name>A0A3A8ETK3_9GAMM</name>
<dbReference type="Pfam" id="PF14248">
    <property type="entry name" value="DUF4345"/>
    <property type="match status" value="1"/>
</dbReference>
<dbReference type="InterPro" id="IPR025597">
    <property type="entry name" value="DUF4345"/>
</dbReference>
<feature type="transmembrane region" description="Helical" evidence="1">
    <location>
        <begin position="99"/>
        <end position="119"/>
    </location>
</feature>
<accession>A0A3A8ETK3</accession>
<comment type="caution">
    <text evidence="2">The sequence shown here is derived from an EMBL/GenBank/DDBJ whole genome shotgun (WGS) entry which is preliminary data.</text>
</comment>
<keyword evidence="1" id="KW-0472">Membrane</keyword>
<keyword evidence="1" id="KW-1133">Transmembrane helix</keyword>
<gene>
    <name evidence="2" type="ORF">D7V20_10860</name>
</gene>
<keyword evidence="1" id="KW-0812">Transmembrane</keyword>
<dbReference type="AlphaFoldDB" id="A0A3A8ETK3"/>
<reference evidence="2 3" key="1">
    <citation type="submission" date="2018-09" db="EMBL/GenBank/DDBJ databases">
        <title>The draft genome of Acinetobacter spp. strains.</title>
        <authorList>
            <person name="Qin J."/>
            <person name="Feng Y."/>
            <person name="Zong Z."/>
        </authorList>
    </citation>
    <scope>NUCLEOTIDE SEQUENCE [LARGE SCALE GENOMIC DNA]</scope>
    <source>
        <strain evidence="2 3">WCHAc060115</strain>
    </source>
</reference>
<sequence>MKKLLRLLNVSFFAGMGVVALVKPTMIVNTFGLKYIDVDMRNEVRAVYGGFGVTVAGLLVASHHYPPIEKGIKLTIAASLVGMASGRVISFLIEKPQTQVPLLFCALETVLAATLIYSVNDED</sequence>
<dbReference type="RefSeq" id="WP_120384310.1">
    <property type="nucleotide sequence ID" value="NZ_RAXT01000020.1"/>
</dbReference>
<dbReference type="Proteomes" id="UP000280405">
    <property type="component" value="Unassembled WGS sequence"/>
</dbReference>
<evidence type="ECO:0000313" key="2">
    <source>
        <dbReference type="EMBL" id="RKG37489.1"/>
    </source>
</evidence>
<keyword evidence="3" id="KW-1185">Reference proteome</keyword>
<dbReference type="EMBL" id="RAXT01000020">
    <property type="protein sequence ID" value="RKG37489.1"/>
    <property type="molecule type" value="Genomic_DNA"/>
</dbReference>
<dbReference type="OrthoDB" id="8481950at2"/>
<proteinExistence type="predicted"/>
<evidence type="ECO:0000256" key="1">
    <source>
        <dbReference type="SAM" id="Phobius"/>
    </source>
</evidence>